<dbReference type="Proteomes" id="UP000298138">
    <property type="component" value="Unassembled WGS sequence"/>
</dbReference>
<accession>A0A4S2MJ27</accession>
<organism evidence="2 3">
    <name type="scientific">Ascodesmis nigricans</name>
    <dbReference type="NCBI Taxonomy" id="341454"/>
    <lineage>
        <taxon>Eukaryota</taxon>
        <taxon>Fungi</taxon>
        <taxon>Dikarya</taxon>
        <taxon>Ascomycota</taxon>
        <taxon>Pezizomycotina</taxon>
        <taxon>Pezizomycetes</taxon>
        <taxon>Pezizales</taxon>
        <taxon>Ascodesmidaceae</taxon>
        <taxon>Ascodesmis</taxon>
    </lineage>
</organism>
<feature type="compositionally biased region" description="Acidic residues" evidence="1">
    <location>
        <begin position="410"/>
        <end position="445"/>
    </location>
</feature>
<dbReference type="AlphaFoldDB" id="A0A4S2MJ27"/>
<evidence type="ECO:0000313" key="2">
    <source>
        <dbReference type="EMBL" id="TGZ76940.1"/>
    </source>
</evidence>
<evidence type="ECO:0000313" key="3">
    <source>
        <dbReference type="Proteomes" id="UP000298138"/>
    </source>
</evidence>
<reference evidence="2 3" key="1">
    <citation type="submission" date="2019-04" db="EMBL/GenBank/DDBJ databases">
        <title>Comparative genomics and transcriptomics to analyze fruiting body development in filamentous ascomycetes.</title>
        <authorList>
            <consortium name="DOE Joint Genome Institute"/>
            <person name="Lutkenhaus R."/>
            <person name="Traeger S."/>
            <person name="Breuer J."/>
            <person name="Kuo A."/>
            <person name="Lipzen A."/>
            <person name="Pangilinan J."/>
            <person name="Dilworth D."/>
            <person name="Sandor L."/>
            <person name="Poggeler S."/>
            <person name="Barry K."/>
            <person name="Grigoriev I.V."/>
            <person name="Nowrousian M."/>
        </authorList>
    </citation>
    <scope>NUCLEOTIDE SEQUENCE [LARGE SCALE GENOMIC DNA]</scope>
    <source>
        <strain evidence="2 3">CBS 389.68</strain>
    </source>
</reference>
<name>A0A4S2MJ27_9PEZI</name>
<feature type="region of interest" description="Disordered" evidence="1">
    <location>
        <begin position="410"/>
        <end position="456"/>
    </location>
</feature>
<keyword evidence="3" id="KW-1185">Reference proteome</keyword>
<dbReference type="InParanoid" id="A0A4S2MJ27"/>
<feature type="compositionally biased region" description="Acidic residues" evidence="1">
    <location>
        <begin position="320"/>
        <end position="331"/>
    </location>
</feature>
<proteinExistence type="predicted"/>
<evidence type="ECO:0000256" key="1">
    <source>
        <dbReference type="SAM" id="MobiDB-lite"/>
    </source>
</evidence>
<dbReference type="EMBL" id="ML220162">
    <property type="protein sequence ID" value="TGZ76940.1"/>
    <property type="molecule type" value="Genomic_DNA"/>
</dbReference>
<feature type="compositionally biased region" description="Basic residues" evidence="1">
    <location>
        <begin position="340"/>
        <end position="358"/>
    </location>
</feature>
<gene>
    <name evidence="2" type="ORF">EX30DRAFT_367033</name>
</gene>
<protein>
    <submittedName>
        <fullName evidence="2">Uncharacterized protein</fullName>
    </submittedName>
</protein>
<feature type="region of interest" description="Disordered" evidence="1">
    <location>
        <begin position="316"/>
        <end position="375"/>
    </location>
</feature>
<sequence length="456" mass="51003">MEDATPMSIPPPVFQADPELISQLLRKIYDNPELSHPLVSLLSAVVTNLRCPSITRTLLSFSDKTMLHLAITLGQGMTQAKGSATKDPPLAVTSPLFQSLTDFMPDDDEGEALSRERSRQVHKACLARDNNVCLLSRDRDIHVCHILPVTATLSRAWGSSYWLLICTLFGKAQGHALRTQLRQDTVQNTVLLTGNWHASWDRGAFNLAPVPDAPDTADFLDLIFYPAAPDFNWATRPTVVPVAPEEQNPHREKLLANGRAVVKGDCFRVHAGNGIPLPSAHFFKLRHILYDVLRAANALKCYQADFTSLYLSQFRPGQDPESDADGEDEGGNDSSERTSGTKRKHGGQGRAPQKKKPRTVGTGREHGRRPDNNYYQSVDECLKEILIEGYERQRQTDALLDYLVMQMEEEFNDRDRNEEDGEMEGEAEGDETEEELNNDDDEDISDNTLHSHESEP</sequence>